<organism evidence="1 2">
    <name type="scientific">Mycoplana azooxidifex</name>
    <dbReference type="NCBI Taxonomy" id="1636188"/>
    <lineage>
        <taxon>Bacteria</taxon>
        <taxon>Pseudomonadati</taxon>
        <taxon>Pseudomonadota</taxon>
        <taxon>Alphaproteobacteria</taxon>
        <taxon>Hyphomicrobiales</taxon>
        <taxon>Rhizobiaceae</taxon>
        <taxon>Mycoplana</taxon>
    </lineage>
</organism>
<dbReference type="Proteomes" id="UP000574761">
    <property type="component" value="Unassembled WGS sequence"/>
</dbReference>
<protein>
    <submittedName>
        <fullName evidence="1">Uncharacterized protein</fullName>
    </submittedName>
</protein>
<evidence type="ECO:0000313" key="2">
    <source>
        <dbReference type="Proteomes" id="UP000574761"/>
    </source>
</evidence>
<reference evidence="1 2" key="1">
    <citation type="submission" date="2020-08" db="EMBL/GenBank/DDBJ databases">
        <title>Genomic Encyclopedia of Type Strains, Phase IV (KMG-IV): sequencing the most valuable type-strain genomes for metagenomic binning, comparative biology and taxonomic classification.</title>
        <authorList>
            <person name="Goeker M."/>
        </authorList>
    </citation>
    <scope>NUCLEOTIDE SEQUENCE [LARGE SCALE GENOMIC DNA]</scope>
    <source>
        <strain evidence="1 2">DSM 100211</strain>
    </source>
</reference>
<proteinExistence type="predicted"/>
<dbReference type="EMBL" id="JACIEE010000009">
    <property type="protein sequence ID" value="MBB3979118.1"/>
    <property type="molecule type" value="Genomic_DNA"/>
</dbReference>
<sequence>MARRSSRHLEMYGSEREKFMRAATVLHGALQDICRELTTSGDDYKALSALSQSVCEAITQVTGDAPPWAQSSAASSNGPRSA</sequence>
<gene>
    <name evidence="1" type="ORF">GGQ64_004354</name>
</gene>
<evidence type="ECO:0000313" key="1">
    <source>
        <dbReference type="EMBL" id="MBB3979118.1"/>
    </source>
</evidence>
<dbReference type="AlphaFoldDB" id="A0A7W6D9D8"/>
<name>A0A7W6D9D8_9HYPH</name>
<keyword evidence="2" id="KW-1185">Reference proteome</keyword>
<accession>A0A7W6D9D8</accession>
<comment type="caution">
    <text evidence="1">The sequence shown here is derived from an EMBL/GenBank/DDBJ whole genome shotgun (WGS) entry which is preliminary data.</text>
</comment>